<feature type="region of interest" description="Disordered" evidence="1">
    <location>
        <begin position="192"/>
        <end position="215"/>
    </location>
</feature>
<reference evidence="2" key="1">
    <citation type="journal article" date="2021" name="Sci. Adv.">
        <title>The American lobster genome reveals insights on longevity, neural, and immune adaptations.</title>
        <authorList>
            <person name="Polinski J.M."/>
            <person name="Zimin A.V."/>
            <person name="Clark K.F."/>
            <person name="Kohn A.B."/>
            <person name="Sadowski N."/>
            <person name="Timp W."/>
            <person name="Ptitsyn A."/>
            <person name="Khanna P."/>
            <person name="Romanova D.Y."/>
            <person name="Williams P."/>
            <person name="Greenwood S.J."/>
            <person name="Moroz L.L."/>
            <person name="Walt D.R."/>
            <person name="Bodnar A.G."/>
        </authorList>
    </citation>
    <scope>NUCLEOTIDE SEQUENCE</scope>
    <source>
        <strain evidence="2">GMGI-L3</strain>
    </source>
</reference>
<dbReference type="EMBL" id="JAHLQT010031306">
    <property type="protein sequence ID" value="KAG7160467.1"/>
    <property type="molecule type" value="Genomic_DNA"/>
</dbReference>
<gene>
    <name evidence="2" type="ORF">Hamer_G001727</name>
</gene>
<accession>A0A8J5JLB5</accession>
<sequence length="234" mass="26727">MVKKVNMMRAMTGPKVGAGHVVLRTLYIHAIRPLTDFATPALNTLSEWQWEKLEVAQNNAMRAIVKAPMWTKIENLHMETGLTSLQTRAERLTACFATKLITRARESDIKNGLLRALNLNRDVYIKKTWLLCAADAVSRQELKDAILSKGPDTMSPDYSTPAPWESPPAVFNILQTGTRKADCDDVQIRSQARQREISMADPMQFLQSQRDEHKLLLQEQREKQKRLLQEQSEE</sequence>
<organism evidence="2 3">
    <name type="scientific">Homarus americanus</name>
    <name type="common">American lobster</name>
    <dbReference type="NCBI Taxonomy" id="6706"/>
    <lineage>
        <taxon>Eukaryota</taxon>
        <taxon>Metazoa</taxon>
        <taxon>Ecdysozoa</taxon>
        <taxon>Arthropoda</taxon>
        <taxon>Crustacea</taxon>
        <taxon>Multicrustacea</taxon>
        <taxon>Malacostraca</taxon>
        <taxon>Eumalacostraca</taxon>
        <taxon>Eucarida</taxon>
        <taxon>Decapoda</taxon>
        <taxon>Pleocyemata</taxon>
        <taxon>Astacidea</taxon>
        <taxon>Nephropoidea</taxon>
        <taxon>Nephropidae</taxon>
        <taxon>Homarus</taxon>
    </lineage>
</organism>
<dbReference type="Proteomes" id="UP000747542">
    <property type="component" value="Unassembled WGS sequence"/>
</dbReference>
<comment type="caution">
    <text evidence="2">The sequence shown here is derived from an EMBL/GenBank/DDBJ whole genome shotgun (WGS) entry which is preliminary data.</text>
</comment>
<evidence type="ECO:0000256" key="1">
    <source>
        <dbReference type="SAM" id="MobiDB-lite"/>
    </source>
</evidence>
<dbReference type="AlphaFoldDB" id="A0A8J5JLB5"/>
<protein>
    <submittedName>
        <fullName evidence="2">Uncharacterized protein</fullName>
    </submittedName>
</protein>
<evidence type="ECO:0000313" key="3">
    <source>
        <dbReference type="Proteomes" id="UP000747542"/>
    </source>
</evidence>
<evidence type="ECO:0000313" key="2">
    <source>
        <dbReference type="EMBL" id="KAG7160467.1"/>
    </source>
</evidence>
<name>A0A8J5JLB5_HOMAM</name>
<proteinExistence type="predicted"/>
<keyword evidence="3" id="KW-1185">Reference proteome</keyword>